<dbReference type="Pfam" id="PF18199">
    <property type="entry name" value="Dynein_C"/>
    <property type="match status" value="1"/>
</dbReference>
<reference evidence="2" key="1">
    <citation type="submission" date="2021-06" db="EMBL/GenBank/DDBJ databases">
        <authorList>
            <consortium name="Wellcome Sanger Institute Data Sharing"/>
        </authorList>
    </citation>
    <scope>NUCLEOTIDE SEQUENCE [LARGE SCALE GENOMIC DNA]</scope>
</reference>
<dbReference type="GO" id="GO:0051959">
    <property type="term" value="F:dynein light intermediate chain binding"/>
    <property type="evidence" value="ECO:0007669"/>
    <property type="project" value="InterPro"/>
</dbReference>
<dbReference type="InterPro" id="IPR026983">
    <property type="entry name" value="DHC"/>
</dbReference>
<reference evidence="2" key="2">
    <citation type="submission" date="2025-08" db="UniProtKB">
        <authorList>
            <consortium name="Ensembl"/>
        </authorList>
    </citation>
    <scope>IDENTIFICATION</scope>
</reference>
<dbReference type="GO" id="GO:0045505">
    <property type="term" value="F:dynein intermediate chain binding"/>
    <property type="evidence" value="ECO:0007669"/>
    <property type="project" value="InterPro"/>
</dbReference>
<feature type="domain" description="Dynein heavy chain C-terminal" evidence="1">
    <location>
        <begin position="16"/>
        <end position="73"/>
    </location>
</feature>
<name>A0A8C4X6H1_ERPCA</name>
<accession>A0A8C4X6H1</accession>
<dbReference type="AlphaFoldDB" id="A0A8C4X6H1"/>
<dbReference type="Ensembl" id="ENSECRT00000008420.1">
    <property type="protein sequence ID" value="ENSECRP00000008286.1"/>
    <property type="gene ID" value="ENSECRG00000005541.1"/>
</dbReference>
<organism evidence="2 3">
    <name type="scientific">Erpetoichthys calabaricus</name>
    <name type="common">Rope fish</name>
    <name type="synonym">Calamoichthys calabaricus</name>
    <dbReference type="NCBI Taxonomy" id="27687"/>
    <lineage>
        <taxon>Eukaryota</taxon>
        <taxon>Metazoa</taxon>
        <taxon>Chordata</taxon>
        <taxon>Craniata</taxon>
        <taxon>Vertebrata</taxon>
        <taxon>Euteleostomi</taxon>
        <taxon>Actinopterygii</taxon>
        <taxon>Polypteriformes</taxon>
        <taxon>Polypteridae</taxon>
        <taxon>Erpetoichthys</taxon>
    </lineage>
</organism>
<dbReference type="InterPro" id="IPR043160">
    <property type="entry name" value="Dynein_C_barrel"/>
</dbReference>
<dbReference type="Proteomes" id="UP000694620">
    <property type="component" value="Chromosome 3"/>
</dbReference>
<evidence type="ECO:0000313" key="3">
    <source>
        <dbReference type="Proteomes" id="UP000694620"/>
    </source>
</evidence>
<evidence type="ECO:0000259" key="1">
    <source>
        <dbReference type="Pfam" id="PF18199"/>
    </source>
</evidence>
<dbReference type="GO" id="GO:0007018">
    <property type="term" value="P:microtubule-based movement"/>
    <property type="evidence" value="ECO:0007669"/>
    <property type="project" value="InterPro"/>
</dbReference>
<dbReference type="GeneTree" id="ENSGT00940000165101"/>
<reference evidence="2" key="3">
    <citation type="submission" date="2025-09" db="UniProtKB">
        <authorList>
            <consortium name="Ensembl"/>
        </authorList>
    </citation>
    <scope>IDENTIFICATION</scope>
</reference>
<dbReference type="PANTHER" id="PTHR46961">
    <property type="entry name" value="DYNEIN HEAVY CHAIN 1, AXONEMAL-LIKE PROTEIN"/>
    <property type="match status" value="1"/>
</dbReference>
<proteinExistence type="predicted"/>
<dbReference type="Gene3D" id="3.10.490.20">
    <property type="match status" value="1"/>
</dbReference>
<evidence type="ECO:0000313" key="2">
    <source>
        <dbReference type="Ensembl" id="ENSECRP00000008286.1"/>
    </source>
</evidence>
<dbReference type="InterPro" id="IPR041228">
    <property type="entry name" value="Dynein_C"/>
</dbReference>
<keyword evidence="3" id="KW-1185">Reference proteome</keyword>
<dbReference type="GO" id="GO:0030286">
    <property type="term" value="C:dynein complex"/>
    <property type="evidence" value="ECO:0007669"/>
    <property type="project" value="InterPro"/>
</dbReference>
<sequence length="77" mass="8623">FIGLYPDIHSSHWPGKTRQGSKEMHYECPVYQTSKRTGNLSSTGLSTNFVTSLNLPTKAPATQWIRRGTALLCQLNE</sequence>
<dbReference type="PANTHER" id="PTHR46961:SF8">
    <property type="entry name" value="DYNEIN AXONEMAL HEAVY CHAIN 7"/>
    <property type="match status" value="1"/>
</dbReference>
<protein>
    <recommendedName>
        <fullName evidence="1">Dynein heavy chain C-terminal domain-containing protein</fullName>
    </recommendedName>
</protein>